<accession>A0ACB8VVL2</accession>
<name>A0ACB8VVL2_9TELE</name>
<evidence type="ECO:0000313" key="1">
    <source>
        <dbReference type="EMBL" id="KAI3359628.1"/>
    </source>
</evidence>
<evidence type="ECO:0000313" key="2">
    <source>
        <dbReference type="Proteomes" id="UP000831701"/>
    </source>
</evidence>
<proteinExistence type="predicted"/>
<dbReference type="Proteomes" id="UP000831701">
    <property type="component" value="Chromosome 17"/>
</dbReference>
<dbReference type="EMBL" id="CM041547">
    <property type="protein sequence ID" value="KAI3359628.1"/>
    <property type="molecule type" value="Genomic_DNA"/>
</dbReference>
<comment type="caution">
    <text evidence="1">The sequence shown here is derived from an EMBL/GenBank/DDBJ whole genome shotgun (WGS) entry which is preliminary data.</text>
</comment>
<sequence length="662" mass="73662">MSGEDAPAQQQNAVDQKQETKPAEEPKAEPPKTEAAPAGAAEAAATPAAATEKVPEEETFTYRALVLTGYGGYDKVKLQVKKGKPALKAGEVLVRVKACGLNFADLMARQGLYDRLPSPPVTPGMECSGVVEAVGEEVTDRKVGDKVMVLNRCGLWQEVAAVPASHTFLIPEGMSFEEAAALPVNYITAYMMLFDFGNLRPNQSVLVHAAAGLHYYWSTCHLHCEFAYREKTGVEDAIIFLLHRSLSHLDRGSGAVRITFLDFSSAFNTIQPLLLRDKLTEMGVGSHLVAWITDYLTGRPGRPQYVRLGDCRSDTVASSTGAPQGTVLSPVLFTLYTSDFQYKSEFCHVQKFADDTAIVGCIRSGQEDEYRELIKDFVTWCDLNHLLLNTTKTREMLNSSVFEVCGVGIAATQLCKTVKDVTVFGTASASKHETISQGGVTHPIDYRTKDYVEEVRKISPKGLDIILDPLGGSDTHKAYNLLKPMGKLITYGAANMLAGQKKNLLAVAKNWYHQFSIHTLSLIQGNKSVCGFHLGYLDGEMELITQAMNTILDLYKEGKIKPRIDSTWHLEQVGDAMRKMQERNNIGKVILTTEPMPEEEKKEEPKKEDKKEDKKKDDKKKDDKKKDDGKKEEKKDDKKKEEPKKEEKKEEEKKEEAKKEEK</sequence>
<protein>
    <submittedName>
        <fullName evidence="1">Uncharacterized protein</fullName>
    </submittedName>
</protein>
<gene>
    <name evidence="1" type="ORF">L3Q82_014011</name>
</gene>
<reference evidence="1" key="1">
    <citation type="submission" date="2022-04" db="EMBL/GenBank/DDBJ databases">
        <title>Jade perch genome.</title>
        <authorList>
            <person name="Chao B."/>
        </authorList>
    </citation>
    <scope>NUCLEOTIDE SEQUENCE</scope>
    <source>
        <strain evidence="1">CB-2022</strain>
    </source>
</reference>
<organism evidence="1 2">
    <name type="scientific">Scortum barcoo</name>
    <name type="common">barcoo grunter</name>
    <dbReference type="NCBI Taxonomy" id="214431"/>
    <lineage>
        <taxon>Eukaryota</taxon>
        <taxon>Metazoa</taxon>
        <taxon>Chordata</taxon>
        <taxon>Craniata</taxon>
        <taxon>Vertebrata</taxon>
        <taxon>Euteleostomi</taxon>
        <taxon>Actinopterygii</taxon>
        <taxon>Neopterygii</taxon>
        <taxon>Teleostei</taxon>
        <taxon>Neoteleostei</taxon>
        <taxon>Acanthomorphata</taxon>
        <taxon>Eupercaria</taxon>
        <taxon>Centrarchiformes</taxon>
        <taxon>Terapontoidei</taxon>
        <taxon>Terapontidae</taxon>
        <taxon>Scortum</taxon>
    </lineage>
</organism>
<keyword evidence="2" id="KW-1185">Reference proteome</keyword>